<dbReference type="KEGG" id="htu:Htur_5014"/>
<evidence type="ECO:0000313" key="1">
    <source>
        <dbReference type="EMBL" id="ADB63902.1"/>
    </source>
</evidence>
<dbReference type="InterPro" id="IPR029063">
    <property type="entry name" value="SAM-dependent_MTases_sf"/>
</dbReference>
<sequence>MLDLVRGFYDNTLRDILPKKYRVFAGVAVYDGPILDITSTKSYYKEGLLTAITEHVNEGDEVELVGFGRGVSTVYALSAGAAKVTAHEAAAEMIEIGKHTVDVNRTGDGKLEVRHSIVGEGIDIYGDGKQAEPIPPSELSFADILVLDCEGAEKSILSGLGNQPETIICETHPEKGVPAEDTIAAIGEGYQITTRAYEPDNDTPEGKVVVIATRESSNWIRRR</sequence>
<proteinExistence type="predicted"/>
<dbReference type="SUPFAM" id="SSF53335">
    <property type="entry name" value="S-adenosyl-L-methionine-dependent methyltransferases"/>
    <property type="match status" value="1"/>
</dbReference>
<dbReference type="OrthoDB" id="331551at2157"/>
<keyword evidence="2" id="KW-1185">Reference proteome</keyword>
<accession>D2S3F5</accession>
<name>D2S3F5_HALTV</name>
<dbReference type="EMBL" id="CP001865">
    <property type="protein sequence ID" value="ADB63902.1"/>
    <property type="molecule type" value="Genomic_DNA"/>
</dbReference>
<dbReference type="Proteomes" id="UP000001903">
    <property type="component" value="Plasmid pHTUR05"/>
</dbReference>
<evidence type="ECO:0008006" key="3">
    <source>
        <dbReference type="Google" id="ProtNLM"/>
    </source>
</evidence>
<keyword evidence="1" id="KW-0614">Plasmid</keyword>
<dbReference type="GeneID" id="31787766"/>
<geneLocation type="plasmid" evidence="1 2">
    <name>pHTUR05</name>
</geneLocation>
<dbReference type="AlphaFoldDB" id="D2S3F5"/>
<dbReference type="HOGENOM" id="CLU_095289_0_0_2"/>
<dbReference type="Gene3D" id="3.40.50.150">
    <property type="entry name" value="Vaccinia Virus protein VP39"/>
    <property type="match status" value="1"/>
</dbReference>
<reference evidence="1 2" key="1">
    <citation type="journal article" date="2010" name="Stand. Genomic Sci.">
        <title>Complete genome sequence of Haloterrigena turkmenica type strain (4k).</title>
        <authorList>
            <person name="Saunders E."/>
            <person name="Tindall B.J."/>
            <person name="Fahnrich R."/>
            <person name="Lapidus A."/>
            <person name="Copeland A."/>
            <person name="Del Rio T.G."/>
            <person name="Lucas S."/>
            <person name="Chen F."/>
            <person name="Tice H."/>
            <person name="Cheng J.F."/>
            <person name="Han C."/>
            <person name="Detter J.C."/>
            <person name="Bruce D."/>
            <person name="Goodwin L."/>
            <person name="Chain P."/>
            <person name="Pitluck S."/>
            <person name="Pati A."/>
            <person name="Ivanova N."/>
            <person name="Mavromatis K."/>
            <person name="Chen A."/>
            <person name="Palaniappan K."/>
            <person name="Land M."/>
            <person name="Hauser L."/>
            <person name="Chang Y.J."/>
            <person name="Jeffries C.D."/>
            <person name="Brettin T."/>
            <person name="Rohde M."/>
            <person name="Goker M."/>
            <person name="Bristow J."/>
            <person name="Eisen J.A."/>
            <person name="Markowitz V."/>
            <person name="Hugenholtz P."/>
            <person name="Klenk H.P."/>
            <person name="Kyrpides N.C."/>
        </authorList>
    </citation>
    <scope>NUCLEOTIDE SEQUENCE [LARGE SCALE GENOMIC DNA]</scope>
    <source>
        <strain evidence="2">ATCC 51198 / DSM 5511 / JCM 9101 / NCIMB 13204 / VKM B-1734 / 4k</strain>
    </source>
</reference>
<organism evidence="1 2">
    <name type="scientific">Haloterrigena turkmenica (strain ATCC 51198 / DSM 5511 / JCM 9101 / NCIMB 13204 / VKM B-1734 / 4k)</name>
    <name type="common">Halococcus turkmenicus</name>
    <dbReference type="NCBI Taxonomy" id="543526"/>
    <lineage>
        <taxon>Archaea</taxon>
        <taxon>Methanobacteriati</taxon>
        <taxon>Methanobacteriota</taxon>
        <taxon>Stenosarchaea group</taxon>
        <taxon>Halobacteria</taxon>
        <taxon>Halobacteriales</taxon>
        <taxon>Natrialbaceae</taxon>
        <taxon>Haloterrigena</taxon>
    </lineage>
</organism>
<gene>
    <name evidence="1" type="ordered locus">Htur_5014</name>
</gene>
<evidence type="ECO:0000313" key="2">
    <source>
        <dbReference type="Proteomes" id="UP000001903"/>
    </source>
</evidence>
<protein>
    <recommendedName>
        <fullName evidence="3">Methyltransferase FkbM family</fullName>
    </recommendedName>
</protein>
<dbReference type="RefSeq" id="WP_012946141.1">
    <property type="nucleotide sequence ID" value="NC_013748.1"/>
</dbReference>